<evidence type="ECO:0000256" key="1">
    <source>
        <dbReference type="SAM" id="MobiDB-lite"/>
    </source>
</evidence>
<dbReference type="VEuPathDB" id="ToxoDB:LOC34618447"/>
<dbReference type="Proteomes" id="UP000095192">
    <property type="component" value="Unassembled WGS sequence"/>
</dbReference>
<dbReference type="AlphaFoldDB" id="A0A1D3D5W3"/>
<feature type="compositionally biased region" description="Basic and acidic residues" evidence="1">
    <location>
        <begin position="164"/>
        <end position="174"/>
    </location>
</feature>
<name>A0A1D3D5W3_9EIME</name>
<dbReference type="FunCoup" id="A0A1D3D5W3">
    <property type="interactions" value="8"/>
</dbReference>
<evidence type="ECO:0000313" key="3">
    <source>
        <dbReference type="Proteomes" id="UP000095192"/>
    </source>
</evidence>
<gene>
    <name evidence="2" type="ORF">cyc_01440</name>
</gene>
<proteinExistence type="predicted"/>
<protein>
    <submittedName>
        <fullName evidence="2">PA14 domain-containing protein</fullName>
    </submittedName>
</protein>
<comment type="caution">
    <text evidence="2">The sequence shown here is derived from an EMBL/GenBank/DDBJ whole genome shotgun (WGS) entry which is preliminary data.</text>
</comment>
<dbReference type="EMBL" id="JROU02000600">
    <property type="protein sequence ID" value="OEH78827.1"/>
    <property type="molecule type" value="Genomic_DNA"/>
</dbReference>
<organism evidence="2 3">
    <name type="scientific">Cyclospora cayetanensis</name>
    <dbReference type="NCBI Taxonomy" id="88456"/>
    <lineage>
        <taxon>Eukaryota</taxon>
        <taxon>Sar</taxon>
        <taxon>Alveolata</taxon>
        <taxon>Apicomplexa</taxon>
        <taxon>Conoidasida</taxon>
        <taxon>Coccidia</taxon>
        <taxon>Eucoccidiorida</taxon>
        <taxon>Eimeriorina</taxon>
        <taxon>Eimeriidae</taxon>
        <taxon>Cyclospora</taxon>
    </lineage>
</organism>
<dbReference type="SUPFAM" id="SSF56988">
    <property type="entry name" value="Anthrax protective antigen"/>
    <property type="match status" value="1"/>
</dbReference>
<dbReference type="VEuPathDB" id="ToxoDB:cyc_01440"/>
<accession>A0A1D3D5W3</accession>
<feature type="region of interest" description="Disordered" evidence="1">
    <location>
        <begin position="164"/>
        <end position="190"/>
    </location>
</feature>
<keyword evidence="3" id="KW-1185">Reference proteome</keyword>
<sequence length="576" mass="64323">MSIRDIHLEENNEDMVESMLADEHKRAVRRELADLQEAVGAEGQRRQLSSLVKPGGSQALQQLTAFRKNHRRTVDGRLCAAAFVQDDQTYTDCTTAKAPNGTTDKIRLKARQAFEMKASEGESMLELVGKILQRNQQCLKKLAVAYTTVRSLQEMIRMTHHQVRHQEEVAEKRPQNCRHTPGYEEDPVPDGIHGAYYDNALLEGQPRIRKTDRNIDVSFSGSGPLDNIPSHKYSIHRMPHGTSADAVGSKRVPLIPLAERAGKHITESAPIRLTGKKKYRIRVEFVHNTHFLVDNDDQGSLQWVENLDPNLYAVSILHEGAAAYSDNPSFHLRTIPGHLKGTRFIRSPQHPSANLMEFSVNQPANLFVGYPEHELFPLAPFEDYLWKAHPTEDAFVVKEKKGDGDTSDDQGSGKLLVRRIFHRGGPISFSIANENVPFIIALATVTDATASCASSTVSLIGSKQEKTPKLKANSMHLNSMKFLYMPPADPLMWPSEITLTFDAVNKRFQRLQVQIEVTQMYVNGDDSGGSFEFWGVPCVTEEEESSLPPPVVELEVGGRNGHINTPVNDTLRVISA</sequence>
<dbReference type="InParanoid" id="A0A1D3D5W3"/>
<evidence type="ECO:0000313" key="2">
    <source>
        <dbReference type="EMBL" id="OEH78827.1"/>
    </source>
</evidence>
<reference evidence="2 3" key="1">
    <citation type="journal article" date="2016" name="BMC Genomics">
        <title>Comparative genomics reveals Cyclospora cayetanensis possesses coccidia-like metabolism and invasion components but unique surface antigens.</title>
        <authorList>
            <person name="Liu S."/>
            <person name="Wang L."/>
            <person name="Zheng H."/>
            <person name="Xu Z."/>
            <person name="Roellig D.M."/>
            <person name="Li N."/>
            <person name="Frace M.A."/>
            <person name="Tang K."/>
            <person name="Arrowood M.J."/>
            <person name="Moss D.M."/>
            <person name="Zhang L."/>
            <person name="Feng Y."/>
            <person name="Xiao L."/>
        </authorList>
    </citation>
    <scope>NUCLEOTIDE SEQUENCE [LARGE SCALE GENOMIC DNA]</scope>
    <source>
        <strain evidence="2 3">CHN_HEN01</strain>
    </source>
</reference>